<evidence type="ECO:0000313" key="2">
    <source>
        <dbReference type="EMBL" id="GAA3788810.1"/>
    </source>
</evidence>
<comment type="caution">
    <text evidence="2">The sequence shown here is derived from an EMBL/GenBank/DDBJ whole genome shotgun (WGS) entry which is preliminary data.</text>
</comment>
<gene>
    <name evidence="2" type="ORF">GCM10022271_21690</name>
</gene>
<organism evidence="2 3">
    <name type="scientific">Corallibacter vietnamensis</name>
    <dbReference type="NCBI Taxonomy" id="904130"/>
    <lineage>
        <taxon>Bacteria</taxon>
        <taxon>Pseudomonadati</taxon>
        <taxon>Bacteroidota</taxon>
        <taxon>Flavobacteriia</taxon>
        <taxon>Flavobacteriales</taxon>
        <taxon>Flavobacteriaceae</taxon>
        <taxon>Corallibacter</taxon>
    </lineage>
</organism>
<reference evidence="3" key="1">
    <citation type="journal article" date="2019" name="Int. J. Syst. Evol. Microbiol.">
        <title>The Global Catalogue of Microorganisms (GCM) 10K type strain sequencing project: providing services to taxonomists for standard genome sequencing and annotation.</title>
        <authorList>
            <consortium name="The Broad Institute Genomics Platform"/>
            <consortium name="The Broad Institute Genome Sequencing Center for Infectious Disease"/>
            <person name="Wu L."/>
            <person name="Ma J."/>
        </authorList>
    </citation>
    <scope>NUCLEOTIDE SEQUENCE [LARGE SCALE GENOMIC DNA]</scope>
    <source>
        <strain evidence="3">JCM 17525</strain>
    </source>
</reference>
<protein>
    <recommendedName>
        <fullName evidence="4">Transporter</fullName>
    </recommendedName>
</protein>
<accession>A0ABP7H9A2</accession>
<dbReference type="Proteomes" id="UP001501456">
    <property type="component" value="Unassembled WGS sequence"/>
</dbReference>
<name>A0ABP7H9A2_9FLAO</name>
<evidence type="ECO:0000256" key="1">
    <source>
        <dbReference type="SAM" id="SignalP"/>
    </source>
</evidence>
<evidence type="ECO:0000313" key="3">
    <source>
        <dbReference type="Proteomes" id="UP001501456"/>
    </source>
</evidence>
<feature type="signal peptide" evidence="1">
    <location>
        <begin position="1"/>
        <end position="18"/>
    </location>
</feature>
<keyword evidence="3" id="KW-1185">Reference proteome</keyword>
<evidence type="ECO:0008006" key="4">
    <source>
        <dbReference type="Google" id="ProtNLM"/>
    </source>
</evidence>
<dbReference type="RefSeq" id="WP_344730490.1">
    <property type="nucleotide sequence ID" value="NZ_BAABBI010000003.1"/>
</dbReference>
<proteinExistence type="predicted"/>
<sequence>MKKFIPYAIAFLYISTFAQNNNDAVYYLTRTMSLKQYNLNANPPAPSSTTIIAQKGWRFVVDQPDNTGYVIKFLKWENNNNPNNQTIYATVNTVAMLDSKGNTQQVAQETINLYHITKQDFENFTKKYVQNNPKYSFVTGAITVPIKIRPAGSKKDSNGNKLRPSDFTGDINIGLSIGLRIRLDKSGKGFLIPSAGLNLSAVSIDENTVRNGVITTKTNASSLTPFMGIIGEYDKFQIALITGWDRLAGKVGENWIYQGKPWFGVGLGYNIFNTSNNKPENNEAD</sequence>
<keyword evidence="1" id="KW-0732">Signal</keyword>
<feature type="chain" id="PRO_5045472198" description="Transporter" evidence="1">
    <location>
        <begin position="19"/>
        <end position="285"/>
    </location>
</feature>
<dbReference type="EMBL" id="BAABBI010000003">
    <property type="protein sequence ID" value="GAA3788810.1"/>
    <property type="molecule type" value="Genomic_DNA"/>
</dbReference>